<keyword evidence="4" id="KW-1185">Reference proteome</keyword>
<protein>
    <recommendedName>
        <fullName evidence="2">CHAT domain-containing protein</fullName>
    </recommendedName>
</protein>
<proteinExistence type="predicted"/>
<reference evidence="3 4" key="1">
    <citation type="submission" date="2013-12" db="EMBL/GenBank/DDBJ databases">
        <title>Annotated genome of Streptomyces scopuliridis.</title>
        <authorList>
            <person name="Olson J.B."/>
        </authorList>
    </citation>
    <scope>NUCLEOTIDE SEQUENCE [LARGE SCALE GENOMIC DNA]</scope>
    <source>
        <strain evidence="3 4">RB72</strain>
    </source>
</reference>
<name>A0A2T7SQS8_9ACTN</name>
<feature type="region of interest" description="Disordered" evidence="1">
    <location>
        <begin position="974"/>
        <end position="1003"/>
    </location>
</feature>
<sequence length="1428" mass="153051">MSEDEFPDVSQLSDDELRASRDELLASAARAAGDDPELPYMWGWAGEWSFHLHLRQGREDDLGRAADALPRAFSARAARAARDEDGEDGEEIWYAWRVLYGQVLLCQYDQQPAPALLDRAEEELTAGLAGLPDTSPFAAGNAPLARLLLARTSAARYRGAAQDDPGRADLLAAAVRRQQDALGDQAAGSEEATELHGCLGDLTFEQGDFGASVEHFRTALAEAAPGADVPLLRYGLATSLLMGGRAAADRELLREARNEFVRALAEARERRRQQQGATDAEEPWWAWQARARSVFVRAVLRFNWHEREQLAPAVAELHALLAEPGAEERLSPVFADAFGRLLYDHAAEQDDDTARDRAIPLLRRAVREWRPARDGDPVPGAMLLASLQQARYQDDQVPARLADIEDCARRVLAIEEAEADPGLRRMAKLMLAWVRTQAAPHTPSGPADDPDGVLDEGREAVREMMADFSHGRSFLDFDDDAYGAMANDVASTDRLSRTFDQLYEQWRSRDPESDEYGVFAGYLLSVVPMLDPHSNHITEEQKTALIEAARARRPENAGWQSTVHGAAGYVRLHDELAGAGTGLDEAIADLDRARTSLSESREAGGASGEAGAGNASGPGDTQRDLDDSFSLLRSFATNQRGQLRGAVDDLDTAWAAWERLRDSPSITPYMRRVMDGQQAGFAANRAALSGDLAGVDRGRAKLAALHAEMDPEDPSRIEVWTLLENVHSQRDQLADRLGAPPVPPSPGRPSTAELRRLAAKLPRDHHAWVLGDNGIARSVRAGARGDAQGVRESLALVEEALALVDEGSDDWLRYANVVGTSLCGLAHAGRDRRDLDSGIDWLERAAARTGGPEHRLYGALGLTLGRAYRLRAAPGRDDRRTGRRTGLKALRGWTWAALLQSGTSHAAEVAANATQAALEVASWCLEDNVPDEAVQALDSCRGLVLHTATTSRSVPERLAAAGRRDLADEWRAAGGTDVLPGAGTGPLPETGPSGPSADAAQAAVPSELRRRVLAVLTGPDETGQPQDLLLEPPSPARIGEALTAVRADYLVYLVPGYETRPGAAVVVTATGRVGSLPLPLLREDAAPLRAYDPTPLAARDMGPVPDGGAPYGGDAHTTAARTPRKQLDRLCGWAWYAAMKPLLEGLGVGEAPGEPPPTFVLVPMGALGVVPWHAAWESLAAGGRRYAVEAAGISYAASARLFCEVAGRPAVPHRGAALVVGNPTGDLRYAGEEADAVRHAFYPAGRFLGRGLATPDEVTAWLRDPANTGGVLHLACHGTVAANRRHSAYLSLYGGELAAEELTEAAAGAGRGELELVVLAACRSHVSGRGHNEAYSLATAFLVAGARSVVGSLWPVPDDATSLLMFMTHHYLRAEDLSPGAALRRAQLWMLDPARVLPSAMPDALAVRAGAVAPDDLTAWAGFTHLGR</sequence>
<dbReference type="InterPro" id="IPR024983">
    <property type="entry name" value="CHAT_dom"/>
</dbReference>
<dbReference type="Proteomes" id="UP000245992">
    <property type="component" value="Unassembled WGS sequence"/>
</dbReference>
<evidence type="ECO:0000313" key="3">
    <source>
        <dbReference type="EMBL" id="PVE05222.1"/>
    </source>
</evidence>
<dbReference type="EMBL" id="AZSP01000342">
    <property type="protein sequence ID" value="PVE05222.1"/>
    <property type="molecule type" value="Genomic_DNA"/>
</dbReference>
<dbReference type="RefSeq" id="WP_240627907.1">
    <property type="nucleotide sequence ID" value="NZ_AZSP01000342.1"/>
</dbReference>
<evidence type="ECO:0000313" key="4">
    <source>
        <dbReference type="Proteomes" id="UP000245992"/>
    </source>
</evidence>
<evidence type="ECO:0000256" key="1">
    <source>
        <dbReference type="SAM" id="MobiDB-lite"/>
    </source>
</evidence>
<evidence type="ECO:0000259" key="2">
    <source>
        <dbReference type="Pfam" id="PF12770"/>
    </source>
</evidence>
<feature type="domain" description="CHAT" evidence="2">
    <location>
        <begin position="1129"/>
        <end position="1427"/>
    </location>
</feature>
<feature type="region of interest" description="Disordered" evidence="1">
    <location>
        <begin position="594"/>
        <end position="626"/>
    </location>
</feature>
<accession>A0A2T7SQS8</accession>
<feature type="compositionally biased region" description="Gly residues" evidence="1">
    <location>
        <begin position="605"/>
        <end position="616"/>
    </location>
</feature>
<dbReference type="STRING" id="1440053.GCA_000718095_04298"/>
<gene>
    <name evidence="3" type="ORF">Y717_02275</name>
</gene>
<comment type="caution">
    <text evidence="3">The sequence shown here is derived from an EMBL/GenBank/DDBJ whole genome shotgun (WGS) entry which is preliminary data.</text>
</comment>
<organism evidence="3 4">
    <name type="scientific">Streptomyces scopuliridis RB72</name>
    <dbReference type="NCBI Taxonomy" id="1440053"/>
    <lineage>
        <taxon>Bacteria</taxon>
        <taxon>Bacillati</taxon>
        <taxon>Actinomycetota</taxon>
        <taxon>Actinomycetes</taxon>
        <taxon>Kitasatosporales</taxon>
        <taxon>Streptomycetaceae</taxon>
        <taxon>Streptomyces</taxon>
    </lineage>
</organism>
<dbReference type="Pfam" id="PF12770">
    <property type="entry name" value="CHAT"/>
    <property type="match status" value="1"/>
</dbReference>